<dbReference type="InterPro" id="IPR032675">
    <property type="entry name" value="LRR_dom_sf"/>
</dbReference>
<proteinExistence type="predicted"/>
<evidence type="ECO:0000313" key="1">
    <source>
        <dbReference type="EMBL" id="VFU40807.1"/>
    </source>
</evidence>
<evidence type="ECO:0008006" key="2">
    <source>
        <dbReference type="Google" id="ProtNLM"/>
    </source>
</evidence>
<dbReference type="PANTHER" id="PTHR48065">
    <property type="entry name" value="OS10G0469600 PROTEIN"/>
    <property type="match status" value="1"/>
</dbReference>
<reference evidence="1" key="1">
    <citation type="submission" date="2019-03" db="EMBL/GenBank/DDBJ databases">
        <authorList>
            <person name="Mank J."/>
            <person name="Almeida P."/>
        </authorList>
    </citation>
    <scope>NUCLEOTIDE SEQUENCE</scope>
    <source>
        <strain evidence="1">78183</strain>
    </source>
</reference>
<sequence length="147" mass="15306">MVKTWGLKNVFPGPPNLSPMDFCGLILSRLNNINLSGSIPMSLTNLYSSQVLDLSSNRLSGPAPHNGSFSLLTATSHANNLDLCEPITKKLCSGSSPPAVSSPDGDSKPNIGAIVAGVVLLFAALLDGARYFPPFVELGLGLCFGCS</sequence>
<dbReference type="SUPFAM" id="SSF52058">
    <property type="entry name" value="L domain-like"/>
    <property type="match status" value="1"/>
</dbReference>
<gene>
    <name evidence="1" type="ORF">SVIM_LOCUS236816</name>
</gene>
<accession>A0A6N2LHN8</accession>
<protein>
    <recommendedName>
        <fullName evidence="2">Leucine-rich repeat-containing N-terminal plant-type domain-containing protein</fullName>
    </recommendedName>
</protein>
<dbReference type="AlphaFoldDB" id="A0A6N2LHN8"/>
<dbReference type="EMBL" id="CAADRP010001552">
    <property type="protein sequence ID" value="VFU40807.1"/>
    <property type="molecule type" value="Genomic_DNA"/>
</dbReference>
<dbReference type="Gene3D" id="3.80.10.10">
    <property type="entry name" value="Ribonuclease Inhibitor"/>
    <property type="match status" value="1"/>
</dbReference>
<organism evidence="1">
    <name type="scientific">Salix viminalis</name>
    <name type="common">Common osier</name>
    <name type="synonym">Basket willow</name>
    <dbReference type="NCBI Taxonomy" id="40686"/>
    <lineage>
        <taxon>Eukaryota</taxon>
        <taxon>Viridiplantae</taxon>
        <taxon>Streptophyta</taxon>
        <taxon>Embryophyta</taxon>
        <taxon>Tracheophyta</taxon>
        <taxon>Spermatophyta</taxon>
        <taxon>Magnoliopsida</taxon>
        <taxon>eudicotyledons</taxon>
        <taxon>Gunneridae</taxon>
        <taxon>Pentapetalae</taxon>
        <taxon>rosids</taxon>
        <taxon>fabids</taxon>
        <taxon>Malpighiales</taxon>
        <taxon>Salicaceae</taxon>
        <taxon>Saliceae</taxon>
        <taxon>Salix</taxon>
    </lineage>
</organism>
<dbReference type="PANTHER" id="PTHR48065:SF11">
    <property type="entry name" value="OS11G0213300 PROTEIN"/>
    <property type="match status" value="1"/>
</dbReference>
<name>A0A6N2LHN8_SALVM</name>